<sequence length="211" mass="22871">MKKLFAGLGIFLMLTGMAYAHKVNIFAWVEGDTVFTESKFSGGKMVKNGKVLIYDEDKNLLLEGITNDVGEFSFKIPKKTALVIELDATMGHANAWTISLDEIQEAMGDEPVAAAVEEPVKEDAAQPTAQTAAVSPAQAAPGANSEEIQAIVEKALDKKLKPITRLLVEAQERETEPQASDVFGGIGYILGLAGVAAYFHYRRKIKELEKA</sequence>
<protein>
    <recommendedName>
        <fullName evidence="4">Nickel transport protein</fullName>
    </recommendedName>
</protein>
<keyword evidence="1" id="KW-1133">Transmembrane helix</keyword>
<organism evidence="2 3">
    <name type="scientific">Desulfatibacillum aliphaticivorans</name>
    <dbReference type="NCBI Taxonomy" id="218208"/>
    <lineage>
        <taxon>Bacteria</taxon>
        <taxon>Pseudomonadati</taxon>
        <taxon>Thermodesulfobacteriota</taxon>
        <taxon>Desulfobacteria</taxon>
        <taxon>Desulfobacterales</taxon>
        <taxon>Desulfatibacillaceae</taxon>
        <taxon>Desulfatibacillum</taxon>
    </lineage>
</organism>
<evidence type="ECO:0000256" key="1">
    <source>
        <dbReference type="SAM" id="Phobius"/>
    </source>
</evidence>
<accession>B8FG20</accession>
<keyword evidence="3" id="KW-1185">Reference proteome</keyword>
<dbReference type="Proteomes" id="UP000000739">
    <property type="component" value="Chromosome"/>
</dbReference>
<keyword evidence="1" id="KW-0472">Membrane</keyword>
<name>B8FG20_DESAL</name>
<dbReference type="AlphaFoldDB" id="B8FG20"/>
<proteinExistence type="predicted"/>
<gene>
    <name evidence="2" type="ordered locus">Dalk_2004</name>
</gene>
<evidence type="ECO:0000313" key="3">
    <source>
        <dbReference type="Proteomes" id="UP000000739"/>
    </source>
</evidence>
<dbReference type="eggNOG" id="COG2373">
    <property type="taxonomic scope" value="Bacteria"/>
</dbReference>
<reference evidence="2 3" key="1">
    <citation type="journal article" date="2012" name="Environ. Microbiol.">
        <title>The genome sequence of Desulfatibacillum alkenivorans AK-01: a blueprint for anaerobic alkane oxidation.</title>
        <authorList>
            <person name="Callaghan A.V."/>
            <person name="Morris B.E."/>
            <person name="Pereira I.A."/>
            <person name="McInerney M.J."/>
            <person name="Austin R.N."/>
            <person name="Groves J.T."/>
            <person name="Kukor J.J."/>
            <person name="Suflita J.M."/>
            <person name="Young L.Y."/>
            <person name="Zylstra G.J."/>
            <person name="Wawrik B."/>
        </authorList>
    </citation>
    <scope>NUCLEOTIDE SEQUENCE [LARGE SCALE GENOMIC DNA]</scope>
    <source>
        <strain evidence="2 3">AK-01</strain>
    </source>
</reference>
<dbReference type="RefSeq" id="WP_012611129.1">
    <property type="nucleotide sequence ID" value="NC_011768.1"/>
</dbReference>
<evidence type="ECO:0008006" key="4">
    <source>
        <dbReference type="Google" id="ProtNLM"/>
    </source>
</evidence>
<feature type="transmembrane region" description="Helical" evidence="1">
    <location>
        <begin position="182"/>
        <end position="201"/>
    </location>
</feature>
<dbReference type="HOGENOM" id="CLU_083845_0_0_7"/>
<evidence type="ECO:0000313" key="2">
    <source>
        <dbReference type="EMBL" id="ACL03700.1"/>
    </source>
</evidence>
<keyword evidence="1" id="KW-0812">Transmembrane</keyword>
<dbReference type="KEGG" id="dal:Dalk_2004"/>
<dbReference type="EMBL" id="CP001322">
    <property type="protein sequence ID" value="ACL03700.1"/>
    <property type="molecule type" value="Genomic_DNA"/>
</dbReference>